<proteinExistence type="predicted"/>
<protein>
    <submittedName>
        <fullName evidence="1">Uncharacterized protein</fullName>
    </submittedName>
</protein>
<keyword evidence="2" id="KW-1185">Reference proteome</keyword>
<organism evidence="1 2">
    <name type="scientific">Naganishia friedmannii</name>
    <dbReference type="NCBI Taxonomy" id="89922"/>
    <lineage>
        <taxon>Eukaryota</taxon>
        <taxon>Fungi</taxon>
        <taxon>Dikarya</taxon>
        <taxon>Basidiomycota</taxon>
        <taxon>Agaricomycotina</taxon>
        <taxon>Tremellomycetes</taxon>
        <taxon>Filobasidiales</taxon>
        <taxon>Filobasidiaceae</taxon>
        <taxon>Naganishia</taxon>
    </lineage>
</organism>
<dbReference type="EMBL" id="JASBWT010000007">
    <property type="protein sequence ID" value="KAJ9103259.1"/>
    <property type="molecule type" value="Genomic_DNA"/>
</dbReference>
<dbReference type="Proteomes" id="UP001227268">
    <property type="component" value="Unassembled WGS sequence"/>
</dbReference>
<sequence>MDSTDQITYQQYEPIIDTIRTCSMNRKCTYGYDVLSLTGKQITMATPTIRKDGRELGRHTLGRVSRQWTCRDLDGAGEGIFVYITLTGSSPCLQTKTRSALQDVVTREYSIHLHKRVHGASFKKRAPKAIKAVVEFAQKAMGVKDVRVSPPLNQAIWARGVRSPPNRIRVRFERKRNDDENAKEKLYVLASYVEGITSFKGLETTVIEADEE</sequence>
<name>A0ACC2VW87_9TREE</name>
<evidence type="ECO:0000313" key="1">
    <source>
        <dbReference type="EMBL" id="KAJ9103259.1"/>
    </source>
</evidence>
<gene>
    <name evidence="1" type="ORF">QFC21_002682</name>
</gene>
<reference evidence="1" key="1">
    <citation type="submission" date="2023-04" db="EMBL/GenBank/DDBJ databases">
        <title>Draft Genome sequencing of Naganishia species isolated from polar environments using Oxford Nanopore Technology.</title>
        <authorList>
            <person name="Leo P."/>
            <person name="Venkateswaran K."/>
        </authorList>
    </citation>
    <scope>NUCLEOTIDE SEQUENCE</scope>
    <source>
        <strain evidence="1">MNA-CCFEE 5423</strain>
    </source>
</reference>
<comment type="caution">
    <text evidence="1">The sequence shown here is derived from an EMBL/GenBank/DDBJ whole genome shotgun (WGS) entry which is preliminary data.</text>
</comment>
<evidence type="ECO:0000313" key="2">
    <source>
        <dbReference type="Proteomes" id="UP001227268"/>
    </source>
</evidence>
<accession>A0ACC2VW87</accession>